<dbReference type="InParanoid" id="A0A2R6PF85"/>
<dbReference type="EMBL" id="NKQK01000026">
    <property type="protein sequence ID" value="PSR90045.1"/>
    <property type="molecule type" value="Genomic_DNA"/>
</dbReference>
<evidence type="ECO:0000313" key="6">
    <source>
        <dbReference type="EMBL" id="PSR90045.1"/>
    </source>
</evidence>
<dbReference type="InterPro" id="IPR004910">
    <property type="entry name" value="Yippee/Mis18/Cereblon"/>
</dbReference>
<dbReference type="PANTHER" id="PTHR13848">
    <property type="entry name" value="PROTEIN YIPPEE-LIKE CG15309-RELATED"/>
    <property type="match status" value="1"/>
</dbReference>
<accession>A0A2R6PF85</accession>
<evidence type="ECO:0000259" key="5">
    <source>
        <dbReference type="PROSITE" id="PS51792"/>
    </source>
</evidence>
<dbReference type="GO" id="GO:0046872">
    <property type="term" value="F:metal ion binding"/>
    <property type="evidence" value="ECO:0007669"/>
    <property type="project" value="UniProtKB-KW"/>
</dbReference>
<keyword evidence="7" id="KW-1185">Reference proteome</keyword>
<keyword evidence="3" id="KW-0862">Zinc</keyword>
<feature type="domain" description="Yippee" evidence="5">
    <location>
        <begin position="11"/>
        <end position="105"/>
    </location>
</feature>
<comment type="similarity">
    <text evidence="1 4">Belongs to the yippee family.</text>
</comment>
<evidence type="ECO:0000256" key="4">
    <source>
        <dbReference type="RuleBase" id="RU110713"/>
    </source>
</evidence>
<evidence type="ECO:0000256" key="3">
    <source>
        <dbReference type="ARBA" id="ARBA00022833"/>
    </source>
</evidence>
<dbReference type="Pfam" id="PF03226">
    <property type="entry name" value="Yippee-Mis18"/>
    <property type="match status" value="1"/>
</dbReference>
<name>A0A2R6PF85_ACTCC</name>
<dbReference type="OrthoDB" id="1744785at2759"/>
<dbReference type="InterPro" id="IPR034751">
    <property type="entry name" value="Yippee"/>
</dbReference>
<sequence length="126" mass="14531">MIEFDKNPDVHFFLCRQCRAHIALDEEHLLIDVMNVGVIFSNAVNVEVEDNPRRHIIAGICTAAEARCSRCMLHLGWKFVRVPDEHFVFQAGRFLLYLECLMLWNGSKTFCPVEESESEEENDTDG</sequence>
<dbReference type="OMA" id="DNPRRHI"/>
<protein>
    <recommendedName>
        <fullName evidence="4">Protein yippee-like</fullName>
    </recommendedName>
</protein>
<evidence type="ECO:0000313" key="7">
    <source>
        <dbReference type="Proteomes" id="UP000241394"/>
    </source>
</evidence>
<dbReference type="PROSITE" id="PS51792">
    <property type="entry name" value="YIPPEE"/>
    <property type="match status" value="1"/>
</dbReference>
<comment type="caution">
    <text evidence="6">The sequence shown here is derived from an EMBL/GenBank/DDBJ whole genome shotgun (WGS) entry which is preliminary data.</text>
</comment>
<dbReference type="STRING" id="1590841.A0A2R6PF85"/>
<reference evidence="7" key="2">
    <citation type="journal article" date="2018" name="BMC Genomics">
        <title>A manually annotated Actinidia chinensis var. chinensis (kiwifruit) genome highlights the challenges associated with draft genomes and gene prediction in plants.</title>
        <authorList>
            <person name="Pilkington S.M."/>
            <person name="Crowhurst R."/>
            <person name="Hilario E."/>
            <person name="Nardozza S."/>
            <person name="Fraser L."/>
            <person name="Peng Y."/>
            <person name="Gunaseelan K."/>
            <person name="Simpson R."/>
            <person name="Tahir J."/>
            <person name="Deroles S.C."/>
            <person name="Templeton K."/>
            <person name="Luo Z."/>
            <person name="Davy M."/>
            <person name="Cheng C."/>
            <person name="McNeilage M."/>
            <person name="Scaglione D."/>
            <person name="Liu Y."/>
            <person name="Zhang Q."/>
            <person name="Datson P."/>
            <person name="De Silva N."/>
            <person name="Gardiner S.E."/>
            <person name="Bassett H."/>
            <person name="Chagne D."/>
            <person name="McCallum J."/>
            <person name="Dzierzon H."/>
            <person name="Deng C."/>
            <person name="Wang Y.Y."/>
            <person name="Barron L."/>
            <person name="Manako K."/>
            <person name="Bowen J."/>
            <person name="Foster T.M."/>
            <person name="Erridge Z.A."/>
            <person name="Tiffin H."/>
            <person name="Waite C.N."/>
            <person name="Davies K.M."/>
            <person name="Grierson E.P."/>
            <person name="Laing W.A."/>
            <person name="Kirk R."/>
            <person name="Chen X."/>
            <person name="Wood M."/>
            <person name="Montefiori M."/>
            <person name="Brummell D.A."/>
            <person name="Schwinn K.E."/>
            <person name="Catanach A."/>
            <person name="Fullerton C."/>
            <person name="Li D."/>
            <person name="Meiyalaghan S."/>
            <person name="Nieuwenhuizen N."/>
            <person name="Read N."/>
            <person name="Prakash R."/>
            <person name="Hunter D."/>
            <person name="Zhang H."/>
            <person name="McKenzie M."/>
            <person name="Knabel M."/>
            <person name="Harris A."/>
            <person name="Allan A.C."/>
            <person name="Gleave A."/>
            <person name="Chen A."/>
            <person name="Janssen B.J."/>
            <person name="Plunkett B."/>
            <person name="Ampomah-Dwamena C."/>
            <person name="Voogd C."/>
            <person name="Leif D."/>
            <person name="Lafferty D."/>
            <person name="Souleyre E.J.F."/>
            <person name="Varkonyi-Gasic E."/>
            <person name="Gambi F."/>
            <person name="Hanley J."/>
            <person name="Yao J.L."/>
            <person name="Cheung J."/>
            <person name="David K.M."/>
            <person name="Warren B."/>
            <person name="Marsh K."/>
            <person name="Snowden K.C."/>
            <person name="Lin-Wang K."/>
            <person name="Brian L."/>
            <person name="Martinez-Sanchez M."/>
            <person name="Wang M."/>
            <person name="Ileperuma N."/>
            <person name="Macnee N."/>
            <person name="Campin R."/>
            <person name="McAtee P."/>
            <person name="Drummond R.S.M."/>
            <person name="Espley R.V."/>
            <person name="Ireland H.S."/>
            <person name="Wu R."/>
            <person name="Atkinson R.G."/>
            <person name="Karunairetnam S."/>
            <person name="Bulley S."/>
            <person name="Chunkath S."/>
            <person name="Hanley Z."/>
            <person name="Storey R."/>
            <person name="Thrimawithana A.H."/>
            <person name="Thomson S."/>
            <person name="David C."/>
            <person name="Testolin R."/>
            <person name="Huang H."/>
            <person name="Hellens R.P."/>
            <person name="Schaffer R.J."/>
        </authorList>
    </citation>
    <scope>NUCLEOTIDE SEQUENCE [LARGE SCALE GENOMIC DNA]</scope>
    <source>
        <strain evidence="7">cv. Red5</strain>
    </source>
</reference>
<evidence type="ECO:0000256" key="2">
    <source>
        <dbReference type="ARBA" id="ARBA00022723"/>
    </source>
</evidence>
<evidence type="ECO:0000256" key="1">
    <source>
        <dbReference type="ARBA" id="ARBA00005613"/>
    </source>
</evidence>
<dbReference type="InterPro" id="IPR039058">
    <property type="entry name" value="Yippee_fam"/>
</dbReference>
<organism evidence="6 7">
    <name type="scientific">Actinidia chinensis var. chinensis</name>
    <name type="common">Chinese soft-hair kiwi</name>
    <dbReference type="NCBI Taxonomy" id="1590841"/>
    <lineage>
        <taxon>Eukaryota</taxon>
        <taxon>Viridiplantae</taxon>
        <taxon>Streptophyta</taxon>
        <taxon>Embryophyta</taxon>
        <taxon>Tracheophyta</taxon>
        <taxon>Spermatophyta</taxon>
        <taxon>Magnoliopsida</taxon>
        <taxon>eudicotyledons</taxon>
        <taxon>Gunneridae</taxon>
        <taxon>Pentapetalae</taxon>
        <taxon>asterids</taxon>
        <taxon>Ericales</taxon>
        <taxon>Actinidiaceae</taxon>
        <taxon>Actinidia</taxon>
    </lineage>
</organism>
<dbReference type="Proteomes" id="UP000241394">
    <property type="component" value="Chromosome LG26"/>
</dbReference>
<proteinExistence type="inferred from homology"/>
<keyword evidence="2" id="KW-0479">Metal-binding</keyword>
<gene>
    <name evidence="6" type="ORF">CEY00_Acc30242</name>
</gene>
<dbReference type="Gramene" id="PSR90045">
    <property type="protein sequence ID" value="PSR90045"/>
    <property type="gene ID" value="CEY00_Acc30242"/>
</dbReference>
<dbReference type="AlphaFoldDB" id="A0A2R6PF85"/>
<reference evidence="6 7" key="1">
    <citation type="submission" date="2017-07" db="EMBL/GenBank/DDBJ databases">
        <title>An improved, manually edited Actinidia chinensis var. chinensis (kiwifruit) genome highlights the challenges associated with draft genomes and gene prediction in plants.</title>
        <authorList>
            <person name="Pilkington S."/>
            <person name="Crowhurst R."/>
            <person name="Hilario E."/>
            <person name="Nardozza S."/>
            <person name="Fraser L."/>
            <person name="Peng Y."/>
            <person name="Gunaseelan K."/>
            <person name="Simpson R."/>
            <person name="Tahir J."/>
            <person name="Deroles S."/>
            <person name="Templeton K."/>
            <person name="Luo Z."/>
            <person name="Davy M."/>
            <person name="Cheng C."/>
            <person name="Mcneilage M."/>
            <person name="Scaglione D."/>
            <person name="Liu Y."/>
            <person name="Zhang Q."/>
            <person name="Datson P."/>
            <person name="De Silva N."/>
            <person name="Gardiner S."/>
            <person name="Bassett H."/>
            <person name="Chagne D."/>
            <person name="Mccallum J."/>
            <person name="Dzierzon H."/>
            <person name="Deng C."/>
            <person name="Wang Y.-Y."/>
            <person name="Barron N."/>
            <person name="Manako K."/>
            <person name="Bowen J."/>
            <person name="Foster T."/>
            <person name="Erridge Z."/>
            <person name="Tiffin H."/>
            <person name="Waite C."/>
            <person name="Davies K."/>
            <person name="Grierson E."/>
            <person name="Laing W."/>
            <person name="Kirk R."/>
            <person name="Chen X."/>
            <person name="Wood M."/>
            <person name="Montefiori M."/>
            <person name="Brummell D."/>
            <person name="Schwinn K."/>
            <person name="Catanach A."/>
            <person name="Fullerton C."/>
            <person name="Li D."/>
            <person name="Meiyalaghan S."/>
            <person name="Nieuwenhuizen N."/>
            <person name="Read N."/>
            <person name="Prakash R."/>
            <person name="Hunter D."/>
            <person name="Zhang H."/>
            <person name="Mckenzie M."/>
            <person name="Knabel M."/>
            <person name="Harris A."/>
            <person name="Allan A."/>
            <person name="Chen A."/>
            <person name="Janssen B."/>
            <person name="Plunkett B."/>
            <person name="Dwamena C."/>
            <person name="Voogd C."/>
            <person name="Leif D."/>
            <person name="Lafferty D."/>
            <person name="Souleyre E."/>
            <person name="Varkonyi-Gasic E."/>
            <person name="Gambi F."/>
            <person name="Hanley J."/>
            <person name="Yao J.-L."/>
            <person name="Cheung J."/>
            <person name="David K."/>
            <person name="Warren B."/>
            <person name="Marsh K."/>
            <person name="Snowden K."/>
            <person name="Lin-Wang K."/>
            <person name="Brian L."/>
            <person name="Martinez-Sanchez M."/>
            <person name="Wang M."/>
            <person name="Ileperuma N."/>
            <person name="Macnee N."/>
            <person name="Campin R."/>
            <person name="Mcatee P."/>
            <person name="Drummond R."/>
            <person name="Espley R."/>
            <person name="Ireland H."/>
            <person name="Wu R."/>
            <person name="Atkinson R."/>
            <person name="Karunairetnam S."/>
            <person name="Bulley S."/>
            <person name="Chunkath S."/>
            <person name="Hanley Z."/>
            <person name="Storey R."/>
            <person name="Thrimawithana A."/>
            <person name="Thomson S."/>
            <person name="David C."/>
            <person name="Testolin R."/>
        </authorList>
    </citation>
    <scope>NUCLEOTIDE SEQUENCE [LARGE SCALE GENOMIC DNA]</scope>
    <source>
        <strain evidence="7">cv. Red5</strain>
        <tissue evidence="6">Young leaf</tissue>
    </source>
</reference>